<evidence type="ECO:0000256" key="9">
    <source>
        <dbReference type="ARBA" id="ARBA00023004"/>
    </source>
</evidence>
<sequence>MKMEDCTVEENVQIAKDTYKMKIKGNFVKECRTPGQFVNIRIGDGREHVLRRPISISEIDRGENLVTIIYRIVGEGTKFMANIKKGNEIDIMGPLGRGYDVLSLQKEQTALLVGGGIGVPPLYELAKQFNQRGIKTIAILGFNTKDEVFYEEEFKKFGEVYVSTVDGSLGTKGFVTDVIKKLQAENNLVFDKYYSCGPVPMLKALISTVGEDGYVSLENRMACGIGACYACVCKKKKKDKDVIVYDEKKVEYTRVCYDGPVYLASDVEIE</sequence>
<keyword evidence="7 11" id="KW-0665">Pyrimidine biosynthesis</keyword>
<comment type="pathway">
    <text evidence="11">Pyrimidine metabolism; UMP biosynthesis via de novo pathway; orotate from (S)-dihydroorotate (NAD(+) route): step 1/1.</text>
</comment>
<dbReference type="InterPro" id="IPR050353">
    <property type="entry name" value="PyrK_electron_transfer"/>
</dbReference>
<dbReference type="RefSeq" id="WP_098701980.1">
    <property type="nucleotide sequence ID" value="NZ_NJGI01000001.1"/>
</dbReference>
<evidence type="ECO:0000256" key="11">
    <source>
        <dbReference type="HAMAP-Rule" id="MF_01211"/>
    </source>
</evidence>
<gene>
    <name evidence="11" type="primary">pyrK</name>
    <name evidence="15" type="ORF">RN96_00905</name>
</gene>
<evidence type="ECO:0000256" key="5">
    <source>
        <dbReference type="ARBA" id="ARBA00022723"/>
    </source>
</evidence>
<feature type="binding site" evidence="11 12">
    <location>
        <begin position="52"/>
        <end position="55"/>
    </location>
    <ligand>
        <name>FAD</name>
        <dbReference type="ChEBI" id="CHEBI:57692"/>
    </ligand>
</feature>
<dbReference type="Pfam" id="PF10418">
    <property type="entry name" value="DHODB_Fe-S_bind"/>
    <property type="match status" value="1"/>
</dbReference>
<feature type="binding site" evidence="11 13">
    <location>
        <position position="256"/>
    </location>
    <ligand>
        <name>[2Fe-2S] cluster</name>
        <dbReference type="ChEBI" id="CHEBI:190135"/>
    </ligand>
</feature>
<dbReference type="GO" id="GO:0009055">
    <property type="term" value="F:electron transfer activity"/>
    <property type="evidence" value="ECO:0007669"/>
    <property type="project" value="UniProtKB-UniRule"/>
</dbReference>
<proteinExistence type="inferred from homology"/>
<keyword evidence="2 11" id="KW-0813">Transport</keyword>
<comment type="cofactor">
    <cofactor evidence="11 12">
        <name>FAD</name>
        <dbReference type="ChEBI" id="CHEBI:57692"/>
    </cofactor>
    <text evidence="11 12">Binds 1 FAD per subunit.</text>
</comment>
<keyword evidence="8 11" id="KW-0249">Electron transport</keyword>
<dbReference type="GO" id="GO:0046872">
    <property type="term" value="F:metal ion binding"/>
    <property type="evidence" value="ECO:0007669"/>
    <property type="project" value="UniProtKB-KW"/>
</dbReference>
<dbReference type="STRING" id="76857.RO02_00440"/>
<evidence type="ECO:0000256" key="4">
    <source>
        <dbReference type="ARBA" id="ARBA00022714"/>
    </source>
</evidence>
<dbReference type="InterPro" id="IPR012165">
    <property type="entry name" value="Cyt_c3_hydrogenase_gsu"/>
</dbReference>
<dbReference type="HAMAP" id="MF_01211">
    <property type="entry name" value="DHODB_Fe_S_bind"/>
    <property type="match status" value="1"/>
</dbReference>
<dbReference type="NCBIfam" id="NF000799">
    <property type="entry name" value="PRK00054.1-4"/>
    <property type="match status" value="1"/>
</dbReference>
<evidence type="ECO:0000313" key="16">
    <source>
        <dbReference type="Proteomes" id="UP000222862"/>
    </source>
</evidence>
<dbReference type="InterPro" id="IPR037117">
    <property type="entry name" value="Dihydroorotate_DH_ele_sf"/>
</dbReference>
<evidence type="ECO:0000256" key="7">
    <source>
        <dbReference type="ARBA" id="ARBA00022975"/>
    </source>
</evidence>
<dbReference type="InterPro" id="IPR019480">
    <property type="entry name" value="Dihydroorotate_DH_Fe-S-bd"/>
</dbReference>
<dbReference type="InterPro" id="IPR017927">
    <property type="entry name" value="FAD-bd_FR_type"/>
</dbReference>
<dbReference type="GO" id="GO:0051537">
    <property type="term" value="F:2 iron, 2 sulfur cluster binding"/>
    <property type="evidence" value="ECO:0007669"/>
    <property type="project" value="UniProtKB-KW"/>
</dbReference>
<dbReference type="PIRSF" id="PIRSF006816">
    <property type="entry name" value="Cyc3_hyd_g"/>
    <property type="match status" value="1"/>
</dbReference>
<dbReference type="GO" id="GO:0044205">
    <property type="term" value="P:'de novo' UMP biosynthetic process"/>
    <property type="evidence" value="ECO:0007669"/>
    <property type="project" value="UniProtKB-UniRule"/>
</dbReference>
<dbReference type="Gene3D" id="2.10.240.10">
    <property type="entry name" value="Dihydroorotate dehydrogenase, electron transfer subunit"/>
    <property type="match status" value="1"/>
</dbReference>
<dbReference type="AlphaFoldDB" id="A0A2B7YMG3"/>
<reference evidence="15 16" key="1">
    <citation type="submission" date="2017-06" db="EMBL/GenBank/DDBJ databases">
        <title>Genome sequencing of Fusobacterium nucleatum subsp. polymorphum KCOM 1232 (=ChDC F37).</title>
        <authorList>
            <person name="Kook J.-K."/>
            <person name="Park S.-N."/>
            <person name="Lim Y.K."/>
            <person name="Roh H."/>
        </authorList>
    </citation>
    <scope>NUCLEOTIDE SEQUENCE [LARGE SCALE GENOMIC DNA]</scope>
    <source>
        <strain evidence="16">KCOM 1232 ( ChDC F37)</strain>
    </source>
</reference>
<evidence type="ECO:0000313" key="15">
    <source>
        <dbReference type="EMBL" id="PGH21817.1"/>
    </source>
</evidence>
<protein>
    <recommendedName>
        <fullName evidence="11">Dihydroorotate dehydrogenase B (NAD(+)), electron transfer subunit</fullName>
    </recommendedName>
    <alternativeName>
        <fullName evidence="11">Dihydroorotate oxidase B, electron transfer subunit</fullName>
    </alternativeName>
</protein>
<feature type="binding site" evidence="11 12">
    <location>
        <begin position="76"/>
        <end position="77"/>
    </location>
    <ligand>
        <name>FAD</name>
        <dbReference type="ChEBI" id="CHEBI:57692"/>
    </ligand>
</feature>
<keyword evidence="4 11" id="KW-0001">2Fe-2S</keyword>
<feature type="binding site" evidence="11 12">
    <location>
        <begin position="69"/>
        <end position="71"/>
    </location>
    <ligand>
        <name>FAD</name>
        <dbReference type="ChEBI" id="CHEBI:57692"/>
    </ligand>
</feature>
<dbReference type="Pfam" id="PF00175">
    <property type="entry name" value="NAD_binding_1"/>
    <property type="match status" value="1"/>
</dbReference>
<feature type="domain" description="FAD-binding FR-type" evidence="14">
    <location>
        <begin position="1"/>
        <end position="101"/>
    </location>
</feature>
<dbReference type="Gene3D" id="3.40.50.80">
    <property type="entry name" value="Nucleotide-binding domain of ferredoxin-NADP reductase (FNR) module"/>
    <property type="match status" value="1"/>
</dbReference>
<dbReference type="PROSITE" id="PS51384">
    <property type="entry name" value="FAD_FR"/>
    <property type="match status" value="1"/>
</dbReference>
<evidence type="ECO:0000256" key="3">
    <source>
        <dbReference type="ARBA" id="ARBA00022630"/>
    </source>
</evidence>
<dbReference type="InterPro" id="IPR001433">
    <property type="entry name" value="OxRdtase_FAD/NAD-bd"/>
</dbReference>
<evidence type="ECO:0000259" key="14">
    <source>
        <dbReference type="PROSITE" id="PS51384"/>
    </source>
</evidence>
<organism evidence="15 16">
    <name type="scientific">Fusobacterium nucleatum subsp. polymorphum</name>
    <name type="common">Fusobacterium polymorphum</name>
    <dbReference type="NCBI Taxonomy" id="76857"/>
    <lineage>
        <taxon>Bacteria</taxon>
        <taxon>Fusobacteriati</taxon>
        <taxon>Fusobacteriota</taxon>
        <taxon>Fusobacteriia</taxon>
        <taxon>Fusobacteriales</taxon>
        <taxon>Fusobacteriaceae</taxon>
        <taxon>Fusobacterium</taxon>
    </lineage>
</organism>
<keyword evidence="6 11" id="KW-0274">FAD</keyword>
<feature type="binding site" evidence="11 13">
    <location>
        <position position="231"/>
    </location>
    <ligand>
        <name>[2Fe-2S] cluster</name>
        <dbReference type="ChEBI" id="CHEBI:190135"/>
    </ligand>
</feature>
<comment type="cofactor">
    <cofactor evidence="13">
        <name>[2Fe-2S] cluster</name>
        <dbReference type="ChEBI" id="CHEBI:190135"/>
    </cofactor>
    <text evidence="13">Binds 1 [2Fe-2S] cluster per subunit.</text>
</comment>
<dbReference type="Gene3D" id="2.40.30.10">
    <property type="entry name" value="Translation factors"/>
    <property type="match status" value="1"/>
</dbReference>
<evidence type="ECO:0000256" key="13">
    <source>
        <dbReference type="PIRSR" id="PIRSR006816-2"/>
    </source>
</evidence>
<evidence type="ECO:0000256" key="8">
    <source>
        <dbReference type="ARBA" id="ARBA00022982"/>
    </source>
</evidence>
<dbReference type="PANTHER" id="PTHR43513">
    <property type="entry name" value="DIHYDROOROTATE DEHYDROGENASE B (NAD(+)), ELECTRON TRANSFER SUBUNIT"/>
    <property type="match status" value="1"/>
</dbReference>
<dbReference type="CDD" id="cd06218">
    <property type="entry name" value="DHOD_e_trans"/>
    <property type="match status" value="1"/>
</dbReference>
<dbReference type="SUPFAM" id="SSF63380">
    <property type="entry name" value="Riboflavin synthase domain-like"/>
    <property type="match status" value="1"/>
</dbReference>
<dbReference type="UniPathway" id="UPA00070">
    <property type="reaction ID" value="UER00945"/>
</dbReference>
<dbReference type="InterPro" id="IPR039261">
    <property type="entry name" value="FNR_nucleotide-bd"/>
</dbReference>
<dbReference type="EMBL" id="NJGI01000001">
    <property type="protein sequence ID" value="PGH21817.1"/>
    <property type="molecule type" value="Genomic_DNA"/>
</dbReference>
<evidence type="ECO:0000256" key="10">
    <source>
        <dbReference type="ARBA" id="ARBA00023014"/>
    </source>
</evidence>
<keyword evidence="10 11" id="KW-0411">Iron-sulfur</keyword>
<feature type="binding site" evidence="11 13">
    <location>
        <position position="228"/>
    </location>
    <ligand>
        <name>[2Fe-2S] cluster</name>
        <dbReference type="ChEBI" id="CHEBI:190135"/>
    </ligand>
</feature>
<comment type="similarity">
    <text evidence="1 11">Belongs to the PyrK family.</text>
</comment>
<comment type="subunit">
    <text evidence="11">Heterotetramer of 2 PyrK and 2 PyrD type B subunits.</text>
</comment>
<evidence type="ECO:0000256" key="12">
    <source>
        <dbReference type="PIRSR" id="PIRSR006816-1"/>
    </source>
</evidence>
<keyword evidence="5 11" id="KW-0479">Metal-binding</keyword>
<evidence type="ECO:0000256" key="6">
    <source>
        <dbReference type="ARBA" id="ARBA00022827"/>
    </source>
</evidence>
<dbReference type="PANTHER" id="PTHR43513:SF3">
    <property type="entry name" value="DIHYDROOROTATE DEHYDROGENASE B (NAD(+)), ELECTRON TRANSFER SUBUNIT-RELATED"/>
    <property type="match status" value="1"/>
</dbReference>
<comment type="cofactor">
    <cofactor evidence="11">
        <name>[2Fe-2S] cluster</name>
        <dbReference type="ChEBI" id="CHEBI:190135"/>
    </cofactor>
    <text evidence="11">Binds 1 [2Fe-2S] cluster per subunit.</text>
</comment>
<name>A0A2B7YMG3_FUSNP</name>
<dbReference type="SUPFAM" id="SSF52343">
    <property type="entry name" value="Ferredoxin reductase-like, C-terminal NADP-linked domain"/>
    <property type="match status" value="1"/>
</dbReference>
<keyword evidence="3 11" id="KW-0285">Flavoprotein</keyword>
<dbReference type="GO" id="GO:0016491">
    <property type="term" value="F:oxidoreductase activity"/>
    <property type="evidence" value="ECO:0007669"/>
    <property type="project" value="InterPro"/>
</dbReference>
<evidence type="ECO:0000256" key="2">
    <source>
        <dbReference type="ARBA" id="ARBA00022448"/>
    </source>
</evidence>
<dbReference type="InterPro" id="IPR023455">
    <property type="entry name" value="Dihydroorotate_DHASE_ETsu"/>
</dbReference>
<feature type="binding site" evidence="11 13">
    <location>
        <position position="223"/>
    </location>
    <ligand>
        <name>[2Fe-2S] cluster</name>
        <dbReference type="ChEBI" id="CHEBI:190135"/>
    </ligand>
</feature>
<dbReference type="Proteomes" id="UP000222862">
    <property type="component" value="Unassembled WGS sequence"/>
</dbReference>
<dbReference type="InterPro" id="IPR017938">
    <property type="entry name" value="Riboflavin_synthase-like_b-brl"/>
</dbReference>
<accession>A0A2B7YMG3</accession>
<evidence type="ECO:0000256" key="1">
    <source>
        <dbReference type="ARBA" id="ARBA00006422"/>
    </source>
</evidence>
<comment type="caution">
    <text evidence="15">The sequence shown here is derived from an EMBL/GenBank/DDBJ whole genome shotgun (WGS) entry which is preliminary data.</text>
</comment>
<keyword evidence="9 11" id="KW-0408">Iron</keyword>
<dbReference type="GO" id="GO:0050660">
    <property type="term" value="F:flavin adenine dinucleotide binding"/>
    <property type="evidence" value="ECO:0007669"/>
    <property type="project" value="InterPro"/>
</dbReference>
<comment type="function">
    <text evidence="11">Responsible for channeling the electrons from the oxidation of dihydroorotate from the FMN redox center in the PyrD type B subunit to the ultimate electron acceptor NAD(+).</text>
</comment>